<dbReference type="RefSeq" id="WP_002402319.1">
    <property type="nucleotide sequence ID" value="NZ_GL454464.1"/>
</dbReference>
<accession>A0A125W513</accession>
<evidence type="ECO:0000313" key="2">
    <source>
        <dbReference type="Proteomes" id="UP000004846"/>
    </source>
</evidence>
<name>A0A125W513_ENTFL</name>
<comment type="caution">
    <text evidence="1">The sequence shown here is derived from an EMBL/GenBank/DDBJ whole genome shotgun (WGS) entry which is preliminary data.</text>
</comment>
<evidence type="ECO:0000313" key="1">
    <source>
        <dbReference type="EMBL" id="EFM82401.1"/>
    </source>
</evidence>
<organism evidence="1 2">
    <name type="scientific">Enterococcus faecalis TX4248</name>
    <dbReference type="NCBI Taxonomy" id="749495"/>
    <lineage>
        <taxon>Bacteria</taxon>
        <taxon>Bacillati</taxon>
        <taxon>Bacillota</taxon>
        <taxon>Bacilli</taxon>
        <taxon>Lactobacillales</taxon>
        <taxon>Enterococcaceae</taxon>
        <taxon>Enterococcus</taxon>
    </lineage>
</organism>
<gene>
    <name evidence="1" type="ORF">HMPREF9498_02013</name>
</gene>
<sequence>MKFKSQGQMLSYVKEKEQKIIKEVERRAEKEGVSDDNRLLDYKSLVTSILEAEAVYDEDRPVEEKKFPTSQEVDKYLETRFKEYMNSAWKEMFGK</sequence>
<dbReference type="AlphaFoldDB" id="A0A125W513"/>
<proteinExistence type="predicted"/>
<dbReference type="Proteomes" id="UP000004846">
    <property type="component" value="Unassembled WGS sequence"/>
</dbReference>
<dbReference type="HOGENOM" id="CLU_184351_0_0_9"/>
<protein>
    <submittedName>
        <fullName evidence="1">Uncharacterized protein</fullName>
    </submittedName>
</protein>
<reference evidence="1 2" key="1">
    <citation type="submission" date="2010-07" db="EMBL/GenBank/DDBJ databases">
        <authorList>
            <person name="Sid Ahmed O."/>
        </authorList>
    </citation>
    <scope>NUCLEOTIDE SEQUENCE [LARGE SCALE GENOMIC DNA]</scope>
    <source>
        <strain evidence="1 2">TX4248</strain>
    </source>
</reference>
<dbReference type="EMBL" id="AEBR01000066">
    <property type="protein sequence ID" value="EFM82401.1"/>
    <property type="molecule type" value="Genomic_DNA"/>
</dbReference>